<protein>
    <recommendedName>
        <fullName evidence="5">General secretion pathway GspH domain-containing protein</fullName>
    </recommendedName>
</protein>
<dbReference type="NCBIfam" id="TIGR02532">
    <property type="entry name" value="IV_pilin_GFxxxE"/>
    <property type="match status" value="1"/>
</dbReference>
<dbReference type="AlphaFoldDB" id="A0A518EYA4"/>
<evidence type="ECO:0000256" key="2">
    <source>
        <dbReference type="SAM" id="Phobius"/>
    </source>
</evidence>
<dbReference type="Proteomes" id="UP000320390">
    <property type="component" value="Chromosome"/>
</dbReference>
<reference evidence="3 4" key="1">
    <citation type="submission" date="2019-02" db="EMBL/GenBank/DDBJ databases">
        <title>Deep-cultivation of Planctomycetes and their phenomic and genomic characterization uncovers novel biology.</title>
        <authorList>
            <person name="Wiegand S."/>
            <person name="Jogler M."/>
            <person name="Boedeker C."/>
            <person name="Pinto D."/>
            <person name="Vollmers J."/>
            <person name="Rivas-Marin E."/>
            <person name="Kohn T."/>
            <person name="Peeters S.H."/>
            <person name="Heuer A."/>
            <person name="Rast P."/>
            <person name="Oberbeckmann S."/>
            <person name="Bunk B."/>
            <person name="Jeske O."/>
            <person name="Meyerdierks A."/>
            <person name="Storesund J.E."/>
            <person name="Kallscheuer N."/>
            <person name="Luecker S."/>
            <person name="Lage O.M."/>
            <person name="Pohl T."/>
            <person name="Merkel B.J."/>
            <person name="Hornburger P."/>
            <person name="Mueller R.-W."/>
            <person name="Bruemmer F."/>
            <person name="Labrenz M."/>
            <person name="Spormann A.M."/>
            <person name="Op den Camp H."/>
            <person name="Overmann J."/>
            <person name="Amann R."/>
            <person name="Jetten M.S.M."/>
            <person name="Mascher T."/>
            <person name="Medema M.H."/>
            <person name="Devos D.P."/>
            <person name="Kaster A.-K."/>
            <person name="Ovreas L."/>
            <person name="Rohde M."/>
            <person name="Galperin M.Y."/>
            <person name="Jogler C."/>
        </authorList>
    </citation>
    <scope>NUCLEOTIDE SEQUENCE [LARGE SCALE GENOMIC DNA]</scope>
    <source>
        <strain evidence="3 4">Poly30</strain>
    </source>
</reference>
<dbReference type="Pfam" id="PF07963">
    <property type="entry name" value="N_methyl"/>
    <property type="match status" value="1"/>
</dbReference>
<feature type="region of interest" description="Disordered" evidence="1">
    <location>
        <begin position="1"/>
        <end position="23"/>
    </location>
</feature>
<sequence>MARETGTHTGKPEGDLLGDRQAQGRSRTAKQAGFTIVELLIVLALLSLAASVGIPAYFGRPSVTLDNAAKLLAKDLREVQNRAALYEEILMIRFPEDGSGYVATDAAGDSLISPYGAGEFRRNYPGDAVFRGVRVKSVSAGGDRAISFSPEGRPSEPAEIVLEFRGEERAVLIRERSGLLSIDGLDEPWIDLGD</sequence>
<evidence type="ECO:0000313" key="4">
    <source>
        <dbReference type="Proteomes" id="UP000320390"/>
    </source>
</evidence>
<evidence type="ECO:0008006" key="5">
    <source>
        <dbReference type="Google" id="ProtNLM"/>
    </source>
</evidence>
<feature type="transmembrane region" description="Helical" evidence="2">
    <location>
        <begin position="34"/>
        <end position="58"/>
    </location>
</feature>
<dbReference type="SUPFAM" id="SSF54523">
    <property type="entry name" value="Pili subunits"/>
    <property type="match status" value="1"/>
</dbReference>
<dbReference type="OrthoDB" id="9991244at2"/>
<dbReference type="EMBL" id="CP036434">
    <property type="protein sequence ID" value="QDV09062.1"/>
    <property type="molecule type" value="Genomic_DNA"/>
</dbReference>
<feature type="compositionally biased region" description="Basic and acidic residues" evidence="1">
    <location>
        <begin position="1"/>
        <end position="18"/>
    </location>
</feature>
<keyword evidence="2" id="KW-0812">Transmembrane</keyword>
<name>A0A518EYA4_9BACT</name>
<gene>
    <name evidence="3" type="ORF">Poly30_46190</name>
</gene>
<evidence type="ECO:0000313" key="3">
    <source>
        <dbReference type="EMBL" id="QDV09062.1"/>
    </source>
</evidence>
<proteinExistence type="predicted"/>
<organism evidence="3 4">
    <name type="scientific">Saltatorellus ferox</name>
    <dbReference type="NCBI Taxonomy" id="2528018"/>
    <lineage>
        <taxon>Bacteria</taxon>
        <taxon>Pseudomonadati</taxon>
        <taxon>Planctomycetota</taxon>
        <taxon>Planctomycetia</taxon>
        <taxon>Planctomycetia incertae sedis</taxon>
        <taxon>Saltatorellus</taxon>
    </lineage>
</organism>
<evidence type="ECO:0000256" key="1">
    <source>
        <dbReference type="SAM" id="MobiDB-lite"/>
    </source>
</evidence>
<keyword evidence="2" id="KW-0472">Membrane</keyword>
<keyword evidence="4" id="KW-1185">Reference proteome</keyword>
<keyword evidence="2" id="KW-1133">Transmembrane helix</keyword>
<accession>A0A518EYA4</accession>
<dbReference type="InterPro" id="IPR045584">
    <property type="entry name" value="Pilin-like"/>
</dbReference>
<dbReference type="RefSeq" id="WP_145202801.1">
    <property type="nucleotide sequence ID" value="NZ_CP036434.1"/>
</dbReference>
<dbReference type="InterPro" id="IPR012902">
    <property type="entry name" value="N_methyl_site"/>
</dbReference>